<accession>A0A381VN48</accession>
<evidence type="ECO:0000313" key="3">
    <source>
        <dbReference type="EMBL" id="SVA41644.1"/>
    </source>
</evidence>
<name>A0A381VN48_9ZZZZ</name>
<organism evidence="3">
    <name type="scientific">marine metagenome</name>
    <dbReference type="NCBI Taxonomy" id="408172"/>
    <lineage>
        <taxon>unclassified sequences</taxon>
        <taxon>metagenomes</taxon>
        <taxon>ecological metagenomes</taxon>
    </lineage>
</organism>
<feature type="transmembrane region" description="Helical" evidence="2">
    <location>
        <begin position="15"/>
        <end position="37"/>
    </location>
</feature>
<proteinExistence type="predicted"/>
<feature type="non-terminal residue" evidence="3">
    <location>
        <position position="125"/>
    </location>
</feature>
<dbReference type="AlphaFoldDB" id="A0A381VN48"/>
<keyword evidence="2" id="KW-0812">Transmembrane</keyword>
<feature type="region of interest" description="Disordered" evidence="1">
    <location>
        <begin position="65"/>
        <end position="92"/>
    </location>
</feature>
<evidence type="ECO:0000256" key="1">
    <source>
        <dbReference type="SAM" id="MobiDB-lite"/>
    </source>
</evidence>
<keyword evidence="2" id="KW-1133">Transmembrane helix</keyword>
<keyword evidence="2" id="KW-0472">Membrane</keyword>
<evidence type="ECO:0008006" key="4">
    <source>
        <dbReference type="Google" id="ProtNLM"/>
    </source>
</evidence>
<protein>
    <recommendedName>
        <fullName evidence="4">Energy transducer TonB</fullName>
    </recommendedName>
</protein>
<reference evidence="3" key="1">
    <citation type="submission" date="2018-05" db="EMBL/GenBank/DDBJ databases">
        <authorList>
            <person name="Lanie J.A."/>
            <person name="Ng W.-L."/>
            <person name="Kazmierczak K.M."/>
            <person name="Andrzejewski T.M."/>
            <person name="Davidsen T.M."/>
            <person name="Wayne K.J."/>
            <person name="Tettelin H."/>
            <person name="Glass J.I."/>
            <person name="Rusch D."/>
            <person name="Podicherti R."/>
            <person name="Tsui H.-C.T."/>
            <person name="Winkler M.E."/>
        </authorList>
    </citation>
    <scope>NUCLEOTIDE SEQUENCE</scope>
</reference>
<sequence length="125" mass="13388">MPESFQQAEDPKIRLALAALAAVFTTFAILWLMQILIATGKGAITSKYEGRFVDFVRIEKDESLETKTLKPKKPPEPEQPPPDSPPQLDEIDASVQTVSIGAVDTGTGVNVGGIGGFNAAEGEYL</sequence>
<evidence type="ECO:0000256" key="2">
    <source>
        <dbReference type="SAM" id="Phobius"/>
    </source>
</evidence>
<gene>
    <name evidence="3" type="ORF">METZ01_LOCUS94498</name>
</gene>
<dbReference type="EMBL" id="UINC01009279">
    <property type="protein sequence ID" value="SVA41644.1"/>
    <property type="molecule type" value="Genomic_DNA"/>
</dbReference>
<feature type="compositionally biased region" description="Basic and acidic residues" evidence="1">
    <location>
        <begin position="65"/>
        <end position="76"/>
    </location>
</feature>